<dbReference type="EMBL" id="CP084506">
    <property type="protein sequence ID" value="UCQ01805.1"/>
    <property type="molecule type" value="Genomic_DNA"/>
</dbReference>
<evidence type="ECO:0000313" key="1">
    <source>
        <dbReference type="EMBL" id="UCQ01805.1"/>
    </source>
</evidence>
<keyword evidence="2" id="KW-1185">Reference proteome</keyword>
<reference evidence="1" key="1">
    <citation type="submission" date="2021-09" db="EMBL/GenBank/DDBJ databases">
        <title>Comparative genomics of Edwardsiella genus reveals species-based diversity.</title>
        <authorList>
            <person name="Tekedar H.C."/>
            <person name="Kumru S."/>
            <person name="Waldbieser G.C."/>
            <person name="Reichley S.R."/>
            <person name="Lawrence M.L."/>
            <person name="Griffin M.J."/>
        </authorList>
    </citation>
    <scope>NUCLEOTIDE SEQUENCE</scope>
    <source>
        <strain evidence="1">ATCC 15947</strain>
    </source>
</reference>
<sequence>MCLPDGEGRTDRQDNRVTPTIRDVARVAGVGKSSVSRYLNGEQHALSNSLKARIAHAIEQLNYRPNPVARSLRNGQTRLLGLILADIANPYSLGLIQGIESVCQQRGFTLLLGNSANSAEQMQRYLTFFASYRVQGLLLHPPAIALSPQPTSPLPDLPHVIIDRYMAQTAGDFVGLDNQLAMQQACAHLYSQHYDALLFLSEPIAHISSRSERWQSFQQITARYPTRLAQCAQVEREDNNALDMLLYDFYQQQRAARRRGAILVANGALTQQVTLALLRLGLRWGHELGLLGFDDAEWYRLATPTISAIRQPTMQIGILAAERLIQRLNGDLSDFCEQRCLPELIIRQSTCSN</sequence>
<protein>
    <submittedName>
        <fullName evidence="1">LacI family DNA-binding transcriptional regulator</fullName>
    </submittedName>
</protein>
<name>A0AC61TLY4_EDWTA</name>
<keyword evidence="1" id="KW-0238">DNA-binding</keyword>
<evidence type="ECO:0000313" key="2">
    <source>
        <dbReference type="Proteomes" id="UP000245918"/>
    </source>
</evidence>
<proteinExistence type="predicted"/>
<dbReference type="Proteomes" id="UP000245918">
    <property type="component" value="Chromosome"/>
</dbReference>
<gene>
    <name evidence="1" type="ORF">DCL27_05725</name>
</gene>
<accession>A0AC61TLY4</accession>
<organism evidence="1 2">
    <name type="scientific">Edwardsiella tarda ATCC 15947 = NBRC 105688</name>
    <dbReference type="NCBI Taxonomy" id="667121"/>
    <lineage>
        <taxon>Bacteria</taxon>
        <taxon>Pseudomonadati</taxon>
        <taxon>Pseudomonadota</taxon>
        <taxon>Gammaproteobacteria</taxon>
        <taxon>Enterobacterales</taxon>
        <taxon>Hafniaceae</taxon>
        <taxon>Edwardsiella</taxon>
    </lineage>
</organism>